<name>A0A6J6MYJ7_9ZZZZ</name>
<sequence length="304" mass="33318">MAELLNQEKLADQARSRAERRELMVGEAKTAYWFYPAEFGAASKRALIMIHGYRGNHHGLEAIAAALPNVDIYIPDLPGFGESSPSKTGHAIADYAVWLSGFIFGLNLKREPHLLGHSFGSIIVSAFASRFSGIKSLILENPVSAPALSGPRALATAATKSFFWLAGALPESLGLKMLKGKPVVRGMSVVMTKSRDRQLRKWIHAQHDSNFSDFASRAVALDGYSASISNCVGDFSADFKLPVLMLIGELDDITTVKQQRALFSSIGQSNSKLVEFKRVGHLTHYEIPEEIAKSIEEWLAENDD</sequence>
<evidence type="ECO:0000259" key="1">
    <source>
        <dbReference type="Pfam" id="PF00561"/>
    </source>
</evidence>
<dbReference type="PANTHER" id="PTHR43798">
    <property type="entry name" value="MONOACYLGLYCEROL LIPASE"/>
    <property type="match status" value="1"/>
</dbReference>
<dbReference type="Pfam" id="PF00561">
    <property type="entry name" value="Abhydrolase_1"/>
    <property type="match status" value="1"/>
</dbReference>
<protein>
    <submittedName>
        <fullName evidence="2">Unannotated protein</fullName>
    </submittedName>
</protein>
<dbReference type="GO" id="GO:0003824">
    <property type="term" value="F:catalytic activity"/>
    <property type="evidence" value="ECO:0007669"/>
    <property type="project" value="InterPro"/>
</dbReference>
<dbReference type="PRINTS" id="PR00412">
    <property type="entry name" value="EPOXHYDRLASE"/>
</dbReference>
<dbReference type="InterPro" id="IPR000073">
    <property type="entry name" value="AB_hydrolase_1"/>
</dbReference>
<dbReference type="EMBL" id="CAEZXK010000002">
    <property type="protein sequence ID" value="CAB4678909.1"/>
    <property type="molecule type" value="Genomic_DNA"/>
</dbReference>
<organism evidence="2">
    <name type="scientific">freshwater metagenome</name>
    <dbReference type="NCBI Taxonomy" id="449393"/>
    <lineage>
        <taxon>unclassified sequences</taxon>
        <taxon>metagenomes</taxon>
        <taxon>ecological metagenomes</taxon>
    </lineage>
</organism>
<proteinExistence type="predicted"/>
<feature type="domain" description="AB hydrolase-1" evidence="1">
    <location>
        <begin position="46"/>
        <end position="286"/>
    </location>
</feature>
<evidence type="ECO:0000313" key="2">
    <source>
        <dbReference type="EMBL" id="CAB4678909.1"/>
    </source>
</evidence>
<reference evidence="2" key="1">
    <citation type="submission" date="2020-05" db="EMBL/GenBank/DDBJ databases">
        <authorList>
            <person name="Chiriac C."/>
            <person name="Salcher M."/>
            <person name="Ghai R."/>
            <person name="Kavagutti S V."/>
        </authorList>
    </citation>
    <scope>NUCLEOTIDE SEQUENCE</scope>
</reference>
<dbReference type="InterPro" id="IPR000639">
    <property type="entry name" value="Epox_hydrolase-like"/>
</dbReference>
<dbReference type="SUPFAM" id="SSF53474">
    <property type="entry name" value="alpha/beta-Hydrolases"/>
    <property type="match status" value="1"/>
</dbReference>
<accession>A0A6J6MYJ7</accession>
<dbReference type="Gene3D" id="3.40.50.1820">
    <property type="entry name" value="alpha/beta hydrolase"/>
    <property type="match status" value="1"/>
</dbReference>
<gene>
    <name evidence="2" type="ORF">UFOPK2370_00115</name>
</gene>
<dbReference type="GO" id="GO:0016020">
    <property type="term" value="C:membrane"/>
    <property type="evidence" value="ECO:0007669"/>
    <property type="project" value="TreeGrafter"/>
</dbReference>
<dbReference type="PANTHER" id="PTHR43798:SF33">
    <property type="entry name" value="HYDROLASE, PUTATIVE (AFU_ORTHOLOGUE AFUA_2G14860)-RELATED"/>
    <property type="match status" value="1"/>
</dbReference>
<dbReference type="InterPro" id="IPR029058">
    <property type="entry name" value="AB_hydrolase_fold"/>
</dbReference>
<dbReference type="InterPro" id="IPR050266">
    <property type="entry name" value="AB_hydrolase_sf"/>
</dbReference>
<dbReference type="AlphaFoldDB" id="A0A6J6MYJ7"/>